<name>A0A839XQI2_9PSEU</name>
<keyword evidence="2 4" id="KW-0418">Kinase</keyword>
<dbReference type="SUPFAM" id="SSF53613">
    <property type="entry name" value="Ribokinase-like"/>
    <property type="match status" value="1"/>
</dbReference>
<dbReference type="PANTHER" id="PTHR10584:SF166">
    <property type="entry name" value="RIBOKINASE"/>
    <property type="match status" value="1"/>
</dbReference>
<gene>
    <name evidence="4" type="ORF">FB384_004437</name>
</gene>
<dbReference type="GO" id="GO:0006796">
    <property type="term" value="P:phosphate-containing compound metabolic process"/>
    <property type="evidence" value="ECO:0007669"/>
    <property type="project" value="UniProtKB-ARBA"/>
</dbReference>
<dbReference type="EMBL" id="JACIBS010000004">
    <property type="protein sequence ID" value="MBB3665480.1"/>
    <property type="molecule type" value="Genomic_DNA"/>
</dbReference>
<dbReference type="Gene3D" id="3.40.1190.20">
    <property type="match status" value="1"/>
</dbReference>
<protein>
    <submittedName>
        <fullName evidence="4">Sugar/nucleoside kinase (Ribokinase family)</fullName>
    </submittedName>
</protein>
<dbReference type="RefSeq" id="WP_183786688.1">
    <property type="nucleotide sequence ID" value="NZ_JACIBS010000004.1"/>
</dbReference>
<evidence type="ECO:0000259" key="3">
    <source>
        <dbReference type="Pfam" id="PF00294"/>
    </source>
</evidence>
<comment type="caution">
    <text evidence="4">The sequence shown here is derived from an EMBL/GenBank/DDBJ whole genome shotgun (WGS) entry which is preliminary data.</text>
</comment>
<dbReference type="GO" id="GO:0016301">
    <property type="term" value="F:kinase activity"/>
    <property type="evidence" value="ECO:0007669"/>
    <property type="project" value="UniProtKB-KW"/>
</dbReference>
<evidence type="ECO:0000313" key="4">
    <source>
        <dbReference type="EMBL" id="MBB3665480.1"/>
    </source>
</evidence>
<dbReference type="InterPro" id="IPR002139">
    <property type="entry name" value="Ribo/fructo_kinase"/>
</dbReference>
<dbReference type="Proteomes" id="UP000564573">
    <property type="component" value="Unassembled WGS sequence"/>
</dbReference>
<feature type="domain" description="Carbohydrate kinase PfkB" evidence="3">
    <location>
        <begin position="5"/>
        <end position="292"/>
    </location>
</feature>
<proteinExistence type="predicted"/>
<dbReference type="PANTHER" id="PTHR10584">
    <property type="entry name" value="SUGAR KINASE"/>
    <property type="match status" value="1"/>
</dbReference>
<dbReference type="InterPro" id="IPR029056">
    <property type="entry name" value="Ribokinase-like"/>
</dbReference>
<evidence type="ECO:0000256" key="1">
    <source>
        <dbReference type="ARBA" id="ARBA00022679"/>
    </source>
</evidence>
<sequence length="307" mass="30745">MTGRLVHTGQVILDLVMRVDSLPEPGGDVLASETALLPGGGFNVMAAAARSGAQVVYAGAHGTGQFGDRVRSALHDEGVTAACPPSEESDTGVCVALVDDSGERTFVTGSGAEAGLTAERLADVKAGPGDVVYVSGYSLLHGANRAALAAWLPSVDGAAVLLDPGPLASQIPQEVLDSTLSQVDILSTNAREARGLTGSEDLHKAAAALADRLRPSSTVVVRDGAAGCLVAMDGTVERVDGFPVSPVDTNGAGDAHCGVLAAMLLDGATLRAAARRANAAAALSVLRPGPATAPTAAELNEFLLPGG</sequence>
<accession>A0A839XQI2</accession>
<keyword evidence="1" id="KW-0808">Transferase</keyword>
<dbReference type="AlphaFoldDB" id="A0A839XQI2"/>
<dbReference type="Pfam" id="PF00294">
    <property type="entry name" value="PfkB"/>
    <property type="match status" value="1"/>
</dbReference>
<dbReference type="PRINTS" id="PR00990">
    <property type="entry name" value="RIBOKINASE"/>
</dbReference>
<reference evidence="4 5" key="1">
    <citation type="submission" date="2020-08" db="EMBL/GenBank/DDBJ databases">
        <title>Sequencing the genomes of 1000 actinobacteria strains.</title>
        <authorList>
            <person name="Klenk H.-P."/>
        </authorList>
    </citation>
    <scope>NUCLEOTIDE SEQUENCE [LARGE SCALE GENOMIC DNA]</scope>
    <source>
        <strain evidence="4 5">DSM 45267</strain>
    </source>
</reference>
<evidence type="ECO:0000313" key="5">
    <source>
        <dbReference type="Proteomes" id="UP000564573"/>
    </source>
</evidence>
<evidence type="ECO:0000256" key="2">
    <source>
        <dbReference type="ARBA" id="ARBA00022777"/>
    </source>
</evidence>
<keyword evidence="5" id="KW-1185">Reference proteome</keyword>
<dbReference type="InterPro" id="IPR011611">
    <property type="entry name" value="PfkB_dom"/>
</dbReference>
<organism evidence="4 5">
    <name type="scientific">Prauserella sediminis</name>
    <dbReference type="NCBI Taxonomy" id="577680"/>
    <lineage>
        <taxon>Bacteria</taxon>
        <taxon>Bacillati</taxon>
        <taxon>Actinomycetota</taxon>
        <taxon>Actinomycetes</taxon>
        <taxon>Pseudonocardiales</taxon>
        <taxon>Pseudonocardiaceae</taxon>
        <taxon>Prauserella</taxon>
        <taxon>Prauserella salsuginis group</taxon>
    </lineage>
</organism>